<dbReference type="Gene3D" id="2.40.30.170">
    <property type="match status" value="1"/>
</dbReference>
<dbReference type="PANTHER" id="PTHR30469">
    <property type="entry name" value="MULTIDRUG RESISTANCE PROTEIN MDTA"/>
    <property type="match status" value="1"/>
</dbReference>
<evidence type="ECO:0000313" key="4">
    <source>
        <dbReference type="EMBL" id="QDU64688.1"/>
    </source>
</evidence>
<dbReference type="Gene3D" id="2.40.50.100">
    <property type="match status" value="2"/>
</dbReference>
<dbReference type="EMBL" id="CP036279">
    <property type="protein sequence ID" value="QDU64688.1"/>
    <property type="molecule type" value="Genomic_DNA"/>
</dbReference>
<dbReference type="GO" id="GO:1990281">
    <property type="term" value="C:efflux pump complex"/>
    <property type="evidence" value="ECO:0007669"/>
    <property type="project" value="TreeGrafter"/>
</dbReference>
<feature type="domain" description="YknX-like C-terminal permuted SH3-like" evidence="3">
    <location>
        <begin position="400"/>
        <end position="468"/>
    </location>
</feature>
<sequence length="478" mass="53249">MPDLGYSAPVACDFQDGGATIVMKRWILFGAIGLAVLFGLSLLLSPSGRPVDVATATRRPIRTFVEERGKTRLPRIYSITMPFEGRIEEIEYLEGSPVLQGQVVAQIEKVDLRTQVAEARARVEALTARIEENDDERLERSALDQVDRFLESTDRTVESAEETTKSSLARAEFNDRELERQRKLRKQKAASEFEFNQAQLDAVEATVDHRKDVLLLRALEAGRDGFRIGRRAIEQYIEKKSLKRAVHEKEKDEAEAQLEQALRDLARCDLKSPVDGIVLKRHVENERVLPAGELLLELGRIEDLEVEAEVLSQEAVTISPGDQVDLFGPALGEGAIAGRVARIYPQGFMKVSSLGVEQQRVLVIVEFAEGEFERLEEQGRKLGVDYRVKARIYTAGKEDALVVPRSALFRGRDGGWRVYVVRDGKAVLADVSVGLSNDEEAEILDGIAPEEQVILAPESDLSDGIAVDPHELETLNQE</sequence>
<protein>
    <submittedName>
        <fullName evidence="4">Efflux system component YknX</fullName>
    </submittedName>
</protein>
<dbReference type="AlphaFoldDB" id="A0A518BCI0"/>
<evidence type="ECO:0000313" key="5">
    <source>
        <dbReference type="Proteomes" id="UP000317093"/>
    </source>
</evidence>
<gene>
    <name evidence="4" type="primary">yknX</name>
    <name evidence="4" type="ORF">Pan216_55790</name>
</gene>
<dbReference type="Gene3D" id="1.10.287.470">
    <property type="entry name" value="Helix hairpin bin"/>
    <property type="match status" value="2"/>
</dbReference>
<keyword evidence="2" id="KW-0472">Membrane</keyword>
<keyword evidence="5" id="KW-1185">Reference proteome</keyword>
<keyword evidence="1" id="KW-0175">Coiled coil</keyword>
<dbReference type="GO" id="GO:0015562">
    <property type="term" value="F:efflux transmembrane transporter activity"/>
    <property type="evidence" value="ECO:0007669"/>
    <property type="project" value="TreeGrafter"/>
</dbReference>
<proteinExistence type="predicted"/>
<feature type="coiled-coil region" evidence="1">
    <location>
        <begin position="237"/>
        <end position="271"/>
    </location>
</feature>
<dbReference type="KEGG" id="knv:Pan216_55790"/>
<dbReference type="Gene3D" id="2.40.420.20">
    <property type="match status" value="1"/>
</dbReference>
<reference evidence="4 5" key="1">
    <citation type="submission" date="2019-02" db="EMBL/GenBank/DDBJ databases">
        <title>Deep-cultivation of Planctomycetes and their phenomic and genomic characterization uncovers novel biology.</title>
        <authorList>
            <person name="Wiegand S."/>
            <person name="Jogler M."/>
            <person name="Boedeker C."/>
            <person name="Pinto D."/>
            <person name="Vollmers J."/>
            <person name="Rivas-Marin E."/>
            <person name="Kohn T."/>
            <person name="Peeters S.H."/>
            <person name="Heuer A."/>
            <person name="Rast P."/>
            <person name="Oberbeckmann S."/>
            <person name="Bunk B."/>
            <person name="Jeske O."/>
            <person name="Meyerdierks A."/>
            <person name="Storesund J.E."/>
            <person name="Kallscheuer N."/>
            <person name="Luecker S."/>
            <person name="Lage O.M."/>
            <person name="Pohl T."/>
            <person name="Merkel B.J."/>
            <person name="Hornburger P."/>
            <person name="Mueller R.-W."/>
            <person name="Bruemmer F."/>
            <person name="Labrenz M."/>
            <person name="Spormann A.M."/>
            <person name="Op den Camp H."/>
            <person name="Overmann J."/>
            <person name="Amann R."/>
            <person name="Jetten M.S.M."/>
            <person name="Mascher T."/>
            <person name="Medema M.H."/>
            <person name="Devos D.P."/>
            <person name="Kaster A.-K."/>
            <person name="Ovreas L."/>
            <person name="Rohde M."/>
            <person name="Galperin M.Y."/>
            <person name="Jogler C."/>
        </authorList>
    </citation>
    <scope>NUCLEOTIDE SEQUENCE [LARGE SCALE GENOMIC DNA]</scope>
    <source>
        <strain evidence="4 5">Pan216</strain>
    </source>
</reference>
<evidence type="ECO:0000256" key="2">
    <source>
        <dbReference type="SAM" id="Phobius"/>
    </source>
</evidence>
<keyword evidence="2" id="KW-1133">Transmembrane helix</keyword>
<feature type="transmembrane region" description="Helical" evidence="2">
    <location>
        <begin position="26"/>
        <end position="44"/>
    </location>
</feature>
<dbReference type="SUPFAM" id="SSF111369">
    <property type="entry name" value="HlyD-like secretion proteins"/>
    <property type="match status" value="1"/>
</dbReference>
<dbReference type="Pfam" id="PF25989">
    <property type="entry name" value="YknX_C"/>
    <property type="match status" value="1"/>
</dbReference>
<accession>A0A518BCI0</accession>
<evidence type="ECO:0000259" key="3">
    <source>
        <dbReference type="Pfam" id="PF25989"/>
    </source>
</evidence>
<dbReference type="PANTHER" id="PTHR30469:SF15">
    <property type="entry name" value="HLYD FAMILY OF SECRETION PROTEINS"/>
    <property type="match status" value="1"/>
</dbReference>
<name>A0A518BCI0_9BACT</name>
<dbReference type="Proteomes" id="UP000317093">
    <property type="component" value="Chromosome"/>
</dbReference>
<feature type="coiled-coil region" evidence="1">
    <location>
        <begin position="109"/>
        <end position="136"/>
    </location>
</feature>
<evidence type="ECO:0000256" key="1">
    <source>
        <dbReference type="SAM" id="Coils"/>
    </source>
</evidence>
<dbReference type="InterPro" id="IPR058637">
    <property type="entry name" value="YknX-like_C"/>
</dbReference>
<keyword evidence="2" id="KW-0812">Transmembrane</keyword>
<organism evidence="4 5">
    <name type="scientific">Kolteria novifilia</name>
    <dbReference type="NCBI Taxonomy" id="2527975"/>
    <lineage>
        <taxon>Bacteria</taxon>
        <taxon>Pseudomonadati</taxon>
        <taxon>Planctomycetota</taxon>
        <taxon>Planctomycetia</taxon>
        <taxon>Kolteriales</taxon>
        <taxon>Kolteriaceae</taxon>
        <taxon>Kolteria</taxon>
    </lineage>
</organism>